<evidence type="ECO:0000256" key="5">
    <source>
        <dbReference type="ARBA" id="ARBA00022723"/>
    </source>
</evidence>
<dbReference type="GO" id="GO:0042537">
    <property type="term" value="P:benzene-containing compound metabolic process"/>
    <property type="evidence" value="ECO:0007669"/>
    <property type="project" value="UniProtKB-ARBA"/>
</dbReference>
<evidence type="ECO:0000256" key="2">
    <source>
        <dbReference type="ARBA" id="ARBA00001946"/>
    </source>
</evidence>
<feature type="binding site" evidence="9">
    <location>
        <position position="116"/>
    </location>
    <ligand>
        <name>substrate</name>
    </ligand>
</feature>
<evidence type="ECO:0000256" key="9">
    <source>
        <dbReference type="PIRSR" id="PIRSR605493-1"/>
    </source>
</evidence>
<accession>A0A0L8BGQ0</accession>
<evidence type="ECO:0000256" key="6">
    <source>
        <dbReference type="ARBA" id="ARBA00022842"/>
    </source>
</evidence>
<dbReference type="AlphaFoldDB" id="A0A0L8BGQ0"/>
<dbReference type="Proteomes" id="UP000037425">
    <property type="component" value="Unassembled WGS sequence"/>
</dbReference>
<dbReference type="PANTHER" id="PTHR33254:SF16">
    <property type="entry name" value="BLR3842 PROTEIN"/>
    <property type="match status" value="1"/>
</dbReference>
<organism evidence="10 11">
    <name type="scientific">Ensifer adhaerens</name>
    <name type="common">Sinorhizobium morelense</name>
    <dbReference type="NCBI Taxonomy" id="106592"/>
    <lineage>
        <taxon>Bacteria</taxon>
        <taxon>Pseudomonadati</taxon>
        <taxon>Pseudomonadota</taxon>
        <taxon>Alphaproteobacteria</taxon>
        <taxon>Hyphomicrobiales</taxon>
        <taxon>Rhizobiaceae</taxon>
        <taxon>Sinorhizobium/Ensifer group</taxon>
        <taxon>Ensifer</taxon>
    </lineage>
</organism>
<evidence type="ECO:0000256" key="3">
    <source>
        <dbReference type="ARBA" id="ARBA00011643"/>
    </source>
</evidence>
<dbReference type="GO" id="GO:0019336">
    <property type="term" value="P:phenol-containing compound catabolic process"/>
    <property type="evidence" value="ECO:0007669"/>
    <property type="project" value="UniProtKB-ARBA"/>
</dbReference>
<dbReference type="InterPro" id="IPR005493">
    <property type="entry name" value="RraA/RraA-like"/>
</dbReference>
<dbReference type="GO" id="GO:0046872">
    <property type="term" value="F:metal ion binding"/>
    <property type="evidence" value="ECO:0007669"/>
    <property type="project" value="UniProtKB-KW"/>
</dbReference>
<dbReference type="GO" id="GO:0072329">
    <property type="term" value="P:monocarboxylic acid catabolic process"/>
    <property type="evidence" value="ECO:0007669"/>
    <property type="project" value="UniProtKB-ARBA"/>
</dbReference>
<feature type="binding site" evidence="9">
    <location>
        <position position="117"/>
    </location>
    <ligand>
        <name>Mg(2+)</name>
        <dbReference type="ChEBI" id="CHEBI:18420"/>
    </ligand>
</feature>
<sequence length="224" mass="23937">MAKVVRNVMRTDDAIVRGLGELGVATVHEAQGRKGLLASSLRPIYRPVKISGNALTCEVAPGDNWMIHVALEQARPGDILVVSPTSPCEDGYFGDLLATSAMARGIRGLVIDAGVRDIATLTDMGFPVWSKAVSAQGTVKETLANVQVPIVCAGCLVRPGDVIIADDDGVCVVPAENAAAVLEKGRSRERMEEEKRQRYAAGELSLDVNDMRPKLLQEGLVYVD</sequence>
<dbReference type="PANTHER" id="PTHR33254">
    <property type="entry name" value="4-HYDROXY-4-METHYL-2-OXOGLUTARATE ALDOLASE 3-RELATED"/>
    <property type="match status" value="1"/>
</dbReference>
<evidence type="ECO:0000313" key="11">
    <source>
        <dbReference type="Proteomes" id="UP000037425"/>
    </source>
</evidence>
<dbReference type="SUPFAM" id="SSF89562">
    <property type="entry name" value="RraA-like"/>
    <property type="match status" value="1"/>
</dbReference>
<dbReference type="Gene3D" id="3.50.30.40">
    <property type="entry name" value="Ribonuclease E inhibitor RraA/RraA-like"/>
    <property type="match status" value="1"/>
</dbReference>
<comment type="subunit">
    <text evidence="3">Homohexamer.</text>
</comment>
<dbReference type="OrthoDB" id="9812532at2"/>
<gene>
    <name evidence="10" type="ORF">AC244_29415</name>
</gene>
<keyword evidence="5 9" id="KW-0479">Metal-binding</keyword>
<dbReference type="InterPro" id="IPR014165">
    <property type="entry name" value="LigK_PcmE"/>
</dbReference>
<dbReference type="RefSeq" id="WP_053252353.1">
    <property type="nucleotide sequence ID" value="NZ_LGAP01000032.1"/>
</dbReference>
<proteinExistence type="inferred from homology"/>
<protein>
    <recommendedName>
        <fullName evidence="4">4-hydroxy-4-methyl-2-oxoglutarate aldolase</fullName>
        <ecNumber evidence="4">4.1.3.17</ecNumber>
    </recommendedName>
</protein>
<evidence type="ECO:0000256" key="4">
    <source>
        <dbReference type="ARBA" id="ARBA00012213"/>
    </source>
</evidence>
<comment type="caution">
    <text evidence="10">The sequence shown here is derived from an EMBL/GenBank/DDBJ whole genome shotgun (WGS) entry which is preliminary data.</text>
</comment>
<dbReference type="EC" id="4.1.3.17" evidence="4"/>
<dbReference type="GO" id="GO:0047443">
    <property type="term" value="F:4-hydroxy-4-methyl-2-oxoglutarate aldolase activity"/>
    <property type="evidence" value="ECO:0007669"/>
    <property type="project" value="UniProtKB-EC"/>
</dbReference>
<evidence type="ECO:0000256" key="8">
    <source>
        <dbReference type="ARBA" id="ARBA00061585"/>
    </source>
</evidence>
<reference evidence="11" key="1">
    <citation type="submission" date="2015-07" db="EMBL/GenBank/DDBJ databases">
        <title>Whole genome sequence of an Ensifer adhaerens strain isolated from a cave pool in the Wind Cave National Park.</title>
        <authorList>
            <person name="Eng W.W.H."/>
            <person name="Gan H.M."/>
            <person name="Barton H.A."/>
            <person name="Savka M.A."/>
        </authorList>
    </citation>
    <scope>NUCLEOTIDE SEQUENCE [LARGE SCALE GENOMIC DNA]</scope>
    <source>
        <strain evidence="11">SD006</strain>
    </source>
</reference>
<dbReference type="Pfam" id="PF03737">
    <property type="entry name" value="RraA-like"/>
    <property type="match status" value="1"/>
</dbReference>
<comment type="similarity">
    <text evidence="8">Belongs to the LigK/PcmE family.</text>
</comment>
<keyword evidence="7" id="KW-0456">Lyase</keyword>
<evidence type="ECO:0000256" key="1">
    <source>
        <dbReference type="ARBA" id="ARBA00001342"/>
    </source>
</evidence>
<comment type="catalytic activity">
    <reaction evidence="1">
        <text>4-hydroxy-4-methyl-2-oxoglutarate = 2 pyruvate</text>
        <dbReference type="Rhea" id="RHEA:22748"/>
        <dbReference type="ChEBI" id="CHEBI:15361"/>
        <dbReference type="ChEBI" id="CHEBI:58276"/>
        <dbReference type="EC" id="4.1.3.17"/>
    </reaction>
</comment>
<dbReference type="FunFam" id="3.50.30.40:FF:000002">
    <property type="entry name" value="4-carboxy-4-hydroxy-2-oxoadipate aldolase/oxaloacetate decarboxylase"/>
    <property type="match status" value="1"/>
</dbReference>
<dbReference type="InterPro" id="IPR036704">
    <property type="entry name" value="RraA/RraA-like_sf"/>
</dbReference>
<name>A0A0L8BGQ0_ENSAD</name>
<comment type="cofactor">
    <cofactor evidence="2 9">
        <name>Mg(2+)</name>
        <dbReference type="ChEBI" id="CHEBI:18420"/>
    </cofactor>
</comment>
<dbReference type="NCBIfam" id="TIGR02798">
    <property type="entry name" value="ligK_PcmE"/>
    <property type="match status" value="1"/>
</dbReference>
<evidence type="ECO:0000313" key="10">
    <source>
        <dbReference type="EMBL" id="KOF13881.1"/>
    </source>
</evidence>
<dbReference type="CDD" id="cd16841">
    <property type="entry name" value="RraA_family"/>
    <property type="match status" value="1"/>
</dbReference>
<dbReference type="PATRIC" id="fig|106592.7.peg.5038"/>
<evidence type="ECO:0000256" key="7">
    <source>
        <dbReference type="ARBA" id="ARBA00023239"/>
    </source>
</evidence>
<feature type="binding site" evidence="9">
    <location>
        <begin position="94"/>
        <end position="97"/>
    </location>
    <ligand>
        <name>substrate</name>
    </ligand>
</feature>
<dbReference type="NCBIfam" id="NF006731">
    <property type="entry name" value="PRK09262.1"/>
    <property type="match status" value="1"/>
</dbReference>
<keyword evidence="6 9" id="KW-0460">Magnesium</keyword>
<dbReference type="EMBL" id="LGAP01000032">
    <property type="protein sequence ID" value="KOF13881.1"/>
    <property type="molecule type" value="Genomic_DNA"/>
</dbReference>